<dbReference type="GO" id="GO:0050660">
    <property type="term" value="F:flavin adenine dinucleotide binding"/>
    <property type="evidence" value="ECO:0007669"/>
    <property type="project" value="InterPro"/>
</dbReference>
<dbReference type="SUPFAM" id="SSF47203">
    <property type="entry name" value="Acyl-CoA dehydrogenase C-terminal domain-like"/>
    <property type="match status" value="1"/>
</dbReference>
<dbReference type="Pfam" id="PF08028">
    <property type="entry name" value="Acyl-CoA_dh_2"/>
    <property type="match status" value="1"/>
</dbReference>
<name>A0A4R6V0L1_9ACTN</name>
<keyword evidence="5" id="KW-0503">Monooxygenase</keyword>
<protein>
    <submittedName>
        <fullName evidence="5">3-hydroxy-9,10-secoandrosta-1,3,5(10)-triene-9, 17-dione monooxygenase</fullName>
    </submittedName>
</protein>
<evidence type="ECO:0000259" key="3">
    <source>
        <dbReference type="Pfam" id="PF02771"/>
    </source>
</evidence>
<organism evidence="5 6">
    <name type="scientific">Actinorugispora endophytica</name>
    <dbReference type="NCBI Taxonomy" id="1605990"/>
    <lineage>
        <taxon>Bacteria</taxon>
        <taxon>Bacillati</taxon>
        <taxon>Actinomycetota</taxon>
        <taxon>Actinomycetes</taxon>
        <taxon>Streptosporangiales</taxon>
        <taxon>Nocardiopsidaceae</taxon>
        <taxon>Actinorugispora</taxon>
    </lineage>
</organism>
<dbReference type="Pfam" id="PF02771">
    <property type="entry name" value="Acyl-CoA_dh_N"/>
    <property type="match status" value="1"/>
</dbReference>
<keyword evidence="1" id="KW-0560">Oxidoreductase</keyword>
<dbReference type="InterPro" id="IPR050741">
    <property type="entry name" value="Acyl-CoA_dehydrogenase"/>
</dbReference>
<dbReference type="InterPro" id="IPR036250">
    <property type="entry name" value="AcylCo_DH-like_C"/>
</dbReference>
<dbReference type="Gene3D" id="1.20.140.10">
    <property type="entry name" value="Butyryl-CoA Dehydrogenase, subunit A, domain 3"/>
    <property type="match status" value="1"/>
</dbReference>
<gene>
    <name evidence="5" type="ORF">EV190_10472</name>
</gene>
<dbReference type="SUPFAM" id="SSF56645">
    <property type="entry name" value="Acyl-CoA dehydrogenase NM domain-like"/>
    <property type="match status" value="1"/>
</dbReference>
<dbReference type="InterPro" id="IPR013107">
    <property type="entry name" value="Acyl-CoA_DH_C"/>
</dbReference>
<accession>A0A4R6V0L1</accession>
<dbReference type="Gene3D" id="1.10.540.10">
    <property type="entry name" value="Acyl-CoA dehydrogenase/oxidase, N-terminal domain"/>
    <property type="match status" value="1"/>
</dbReference>
<reference evidence="5 6" key="1">
    <citation type="submission" date="2019-03" db="EMBL/GenBank/DDBJ databases">
        <title>Genomic Encyclopedia of Type Strains, Phase IV (KMG-IV): sequencing the most valuable type-strain genomes for metagenomic binning, comparative biology and taxonomic classification.</title>
        <authorList>
            <person name="Goeker M."/>
        </authorList>
    </citation>
    <scope>NUCLEOTIDE SEQUENCE [LARGE SCALE GENOMIC DNA]</scope>
    <source>
        <strain evidence="5 6">DSM 46770</strain>
    </source>
</reference>
<dbReference type="AlphaFoldDB" id="A0A4R6V0L1"/>
<dbReference type="InterPro" id="IPR037069">
    <property type="entry name" value="AcylCoA_DH/ox_N_sf"/>
</dbReference>
<dbReference type="PANTHER" id="PTHR48083">
    <property type="entry name" value="MEDIUM-CHAIN SPECIFIC ACYL-COA DEHYDROGENASE, MITOCHONDRIAL-RELATED"/>
    <property type="match status" value="1"/>
</dbReference>
<dbReference type="Proteomes" id="UP000295281">
    <property type="component" value="Unassembled WGS sequence"/>
</dbReference>
<dbReference type="InterPro" id="IPR046373">
    <property type="entry name" value="Acyl-CoA_Oxase/DH_mid-dom_sf"/>
</dbReference>
<evidence type="ECO:0000259" key="4">
    <source>
        <dbReference type="Pfam" id="PF08028"/>
    </source>
</evidence>
<dbReference type="PIRSF" id="PIRSF016578">
    <property type="entry name" value="HsaA"/>
    <property type="match status" value="1"/>
</dbReference>
<dbReference type="PANTHER" id="PTHR48083:SF19">
    <property type="entry name" value="FLAVIN-DEPENDENT MONOOXYGENASE, OXYGENASE SUBUNIT HSAA"/>
    <property type="match status" value="1"/>
</dbReference>
<proteinExistence type="inferred from homology"/>
<keyword evidence="6" id="KW-1185">Reference proteome</keyword>
<dbReference type="OrthoDB" id="3404950at2"/>
<dbReference type="RefSeq" id="WP_133740819.1">
    <property type="nucleotide sequence ID" value="NZ_SNYN01000004.1"/>
</dbReference>
<dbReference type="InterPro" id="IPR013786">
    <property type="entry name" value="AcylCoA_DH/ox_N"/>
</dbReference>
<dbReference type="GO" id="GO:0005737">
    <property type="term" value="C:cytoplasm"/>
    <property type="evidence" value="ECO:0007669"/>
    <property type="project" value="TreeGrafter"/>
</dbReference>
<dbReference type="InterPro" id="IPR009100">
    <property type="entry name" value="AcylCoA_DH/oxidase_NM_dom_sf"/>
</dbReference>
<sequence length="374" mass="39233">MADDVTPQAGERIDALAGRWRERAARTARTGTLPAETLEELFDAGLLQLAAAERYGGLGAAWPVLADAARRAARACPSTGWTVGVVGAHAGVASRFPDAAAGALFADGPRQLFATASVTANGVVERVEGGFRIDGEWRFCSGIDHASWVIVNGACANAPEEGRLLLPVPADRVRVSDTWHVTGMSGTGSRSAVLDDVLVPEKSVAPLGACFGERWTGRAGEDGYLLEVPFTDYVNSVVIGPILGCAEGAYREYAASARASGRADQPAVQMGLAESAAELACAGHLYDAVAATLHAAGTERRALSPKEAGTVRRDRAYLARLCVDAVQRLVALAGTAAHSEDAVLSRHWRDLQMMAAHRDVSWAANYPAFAAVDA</sequence>
<dbReference type="EMBL" id="SNYN01000004">
    <property type="protein sequence ID" value="TDQ53283.1"/>
    <property type="molecule type" value="Genomic_DNA"/>
</dbReference>
<feature type="domain" description="Acyl-CoA dehydrogenase/oxidase N-terminal" evidence="3">
    <location>
        <begin position="20"/>
        <end position="86"/>
    </location>
</feature>
<comment type="caution">
    <text evidence="5">The sequence shown here is derived from an EMBL/GenBank/DDBJ whole genome shotgun (WGS) entry which is preliminary data.</text>
</comment>
<comment type="similarity">
    <text evidence="2">Belongs to the HpaH/HsaA monooxygenase family.</text>
</comment>
<dbReference type="GO" id="GO:0016712">
    <property type="term" value="F:oxidoreductase activity, acting on paired donors, with incorporation or reduction of molecular oxygen, reduced flavin or flavoprotein as one donor, and incorporation of one atom of oxygen"/>
    <property type="evidence" value="ECO:0007669"/>
    <property type="project" value="TreeGrafter"/>
</dbReference>
<evidence type="ECO:0000256" key="1">
    <source>
        <dbReference type="ARBA" id="ARBA00023002"/>
    </source>
</evidence>
<evidence type="ECO:0000313" key="6">
    <source>
        <dbReference type="Proteomes" id="UP000295281"/>
    </source>
</evidence>
<dbReference type="Gene3D" id="2.40.110.10">
    <property type="entry name" value="Butyryl-CoA Dehydrogenase, subunit A, domain 2"/>
    <property type="match status" value="1"/>
</dbReference>
<dbReference type="GO" id="GO:0033539">
    <property type="term" value="P:fatty acid beta-oxidation using acyl-CoA dehydrogenase"/>
    <property type="evidence" value="ECO:0007669"/>
    <property type="project" value="TreeGrafter"/>
</dbReference>
<evidence type="ECO:0000256" key="2">
    <source>
        <dbReference type="ARBA" id="ARBA00049661"/>
    </source>
</evidence>
<feature type="domain" description="Acyl-CoA dehydrogenase C-terminal" evidence="4">
    <location>
        <begin position="240"/>
        <end position="361"/>
    </location>
</feature>
<dbReference type="GO" id="GO:0003995">
    <property type="term" value="F:acyl-CoA dehydrogenase activity"/>
    <property type="evidence" value="ECO:0007669"/>
    <property type="project" value="TreeGrafter"/>
</dbReference>
<evidence type="ECO:0000313" key="5">
    <source>
        <dbReference type="EMBL" id="TDQ53283.1"/>
    </source>
</evidence>